<evidence type="ECO:0000313" key="1">
    <source>
        <dbReference type="EMBL" id="MBW0502680.1"/>
    </source>
</evidence>
<comment type="caution">
    <text evidence="1">The sequence shown here is derived from an EMBL/GenBank/DDBJ whole genome shotgun (WGS) entry which is preliminary data.</text>
</comment>
<dbReference type="Proteomes" id="UP000765509">
    <property type="component" value="Unassembled WGS sequence"/>
</dbReference>
<keyword evidence="2" id="KW-1185">Reference proteome</keyword>
<dbReference type="OrthoDB" id="418757at2759"/>
<organism evidence="1 2">
    <name type="scientific">Austropuccinia psidii MF-1</name>
    <dbReference type="NCBI Taxonomy" id="1389203"/>
    <lineage>
        <taxon>Eukaryota</taxon>
        <taxon>Fungi</taxon>
        <taxon>Dikarya</taxon>
        <taxon>Basidiomycota</taxon>
        <taxon>Pucciniomycotina</taxon>
        <taxon>Pucciniomycetes</taxon>
        <taxon>Pucciniales</taxon>
        <taxon>Sphaerophragmiaceae</taxon>
        <taxon>Austropuccinia</taxon>
    </lineage>
</organism>
<protein>
    <submittedName>
        <fullName evidence="1">Uncharacterized protein</fullName>
    </submittedName>
</protein>
<dbReference type="AlphaFoldDB" id="A0A9Q3DGK7"/>
<accession>A0A9Q3DGK7</accession>
<evidence type="ECO:0000313" key="2">
    <source>
        <dbReference type="Proteomes" id="UP000765509"/>
    </source>
</evidence>
<proteinExistence type="predicted"/>
<gene>
    <name evidence="1" type="ORF">O181_042395</name>
</gene>
<dbReference type="EMBL" id="AVOT02016957">
    <property type="protein sequence ID" value="MBW0502680.1"/>
    <property type="molecule type" value="Genomic_DNA"/>
</dbReference>
<name>A0A9Q3DGK7_9BASI</name>
<sequence length="148" mass="17129">MNSLDPINKLSKSIPTISEENYPEWRLHISIYLRQKRLLSYCNNPITSALDAKKPTKAENDELDARNEACALITSTLDSQTFSELVNEVTSQNSQKLCKRINKWFASSSFNSKARVWRWFLKMLSISQQNLLSRTGGWRHNLSIHHPH</sequence>
<reference evidence="1" key="1">
    <citation type="submission" date="2021-03" db="EMBL/GenBank/DDBJ databases">
        <title>Draft genome sequence of rust myrtle Austropuccinia psidii MF-1, a brazilian biotype.</title>
        <authorList>
            <person name="Quecine M.C."/>
            <person name="Pachon D.M.R."/>
            <person name="Bonatelli M.L."/>
            <person name="Correr F.H."/>
            <person name="Franceschini L.M."/>
            <person name="Leite T.F."/>
            <person name="Margarido G.R.A."/>
            <person name="Almeida C.A."/>
            <person name="Ferrarezi J.A."/>
            <person name="Labate C.A."/>
        </authorList>
    </citation>
    <scope>NUCLEOTIDE SEQUENCE</scope>
    <source>
        <strain evidence="1">MF-1</strain>
    </source>
</reference>